<proteinExistence type="inferred from homology"/>
<evidence type="ECO:0000259" key="2">
    <source>
        <dbReference type="Pfam" id="PF00582"/>
    </source>
</evidence>
<evidence type="ECO:0000256" key="1">
    <source>
        <dbReference type="ARBA" id="ARBA00008791"/>
    </source>
</evidence>
<dbReference type="Proteomes" id="UP000054226">
    <property type="component" value="Unassembled WGS sequence"/>
</dbReference>
<dbReference type="PRINTS" id="PR01438">
    <property type="entry name" value="UNVRSLSTRESS"/>
</dbReference>
<dbReference type="InterPro" id="IPR014729">
    <property type="entry name" value="Rossmann-like_a/b/a_fold"/>
</dbReference>
<dbReference type="PATRIC" id="fig|1284240.4.peg.5367"/>
<evidence type="ECO:0000313" key="3">
    <source>
        <dbReference type="EMBL" id="EME55110.1"/>
    </source>
</evidence>
<keyword evidence="4" id="KW-1185">Reference proteome</keyword>
<protein>
    <submittedName>
        <fullName evidence="3">Universal stress protein</fullName>
    </submittedName>
</protein>
<dbReference type="EMBL" id="AOHO01000068">
    <property type="protein sequence ID" value="EME55110.1"/>
    <property type="molecule type" value="Genomic_DNA"/>
</dbReference>
<dbReference type="PANTHER" id="PTHR46268:SF6">
    <property type="entry name" value="UNIVERSAL STRESS PROTEIN UP12"/>
    <property type="match status" value="1"/>
</dbReference>
<name>M2Y0T9_9PSEU</name>
<dbReference type="InterPro" id="IPR006016">
    <property type="entry name" value="UspA"/>
</dbReference>
<sequence length="306" mass="32212">MIMPSAAEGAVVVGIDGSGSARRAAVWAAGEAAKRGERLRLVHVYTIPQVRMPAVVPSAEGIRSAFEARGARWLAEACDAVAERYPDLVVETAAREWVPVAALIQESQAATMIVLGSRGLGGFTGLLVGSTAVALAQHGHCPIVVARGRRLEDVPPETGPVVAGTDGSESSDAALAFAFDEASLRGTDLIVVRVWNEVTDHESARAHALTVDPDAIESAERRATDEQLAPWRAKFPDLRVETVIARGRPVRALLGFGEHAQLLVVGSRGRGGFQGMLLGSTSQALVVHSECPVAVIRPALTGRESE</sequence>
<evidence type="ECO:0000313" key="4">
    <source>
        <dbReference type="Proteomes" id="UP000054226"/>
    </source>
</evidence>
<reference evidence="3 4" key="1">
    <citation type="journal article" date="2013" name="Genome Announc.">
        <title>Draft Genome Sequence of Amycolatopsis decaplanina Strain DSM 44594T.</title>
        <authorList>
            <person name="Kaur N."/>
            <person name="Kumar S."/>
            <person name="Bala M."/>
            <person name="Raghava G.P."/>
            <person name="Mayilraj S."/>
        </authorList>
    </citation>
    <scope>NUCLEOTIDE SEQUENCE [LARGE SCALE GENOMIC DNA]</scope>
    <source>
        <strain evidence="3 4">DSM 44594</strain>
    </source>
</reference>
<feature type="domain" description="UspA" evidence="2">
    <location>
        <begin position="11"/>
        <end position="147"/>
    </location>
</feature>
<comment type="similarity">
    <text evidence="1">Belongs to the universal stress protein A family.</text>
</comment>
<dbReference type="InterPro" id="IPR006015">
    <property type="entry name" value="Universal_stress_UspA"/>
</dbReference>
<dbReference type="Gene3D" id="3.40.50.620">
    <property type="entry name" value="HUPs"/>
    <property type="match status" value="2"/>
</dbReference>
<feature type="domain" description="UspA" evidence="2">
    <location>
        <begin position="160"/>
        <end position="297"/>
    </location>
</feature>
<dbReference type="AlphaFoldDB" id="M2Y0T9"/>
<gene>
    <name evidence="3" type="ORF">H074_26417</name>
</gene>
<comment type="caution">
    <text evidence="3">The sequence shown here is derived from an EMBL/GenBank/DDBJ whole genome shotgun (WGS) entry which is preliminary data.</text>
</comment>
<dbReference type="SUPFAM" id="SSF52402">
    <property type="entry name" value="Adenine nucleotide alpha hydrolases-like"/>
    <property type="match status" value="2"/>
</dbReference>
<accession>M2Y0T9</accession>
<organism evidence="3 4">
    <name type="scientific">Amycolatopsis decaplanina DSM 44594</name>
    <dbReference type="NCBI Taxonomy" id="1284240"/>
    <lineage>
        <taxon>Bacteria</taxon>
        <taxon>Bacillati</taxon>
        <taxon>Actinomycetota</taxon>
        <taxon>Actinomycetes</taxon>
        <taxon>Pseudonocardiales</taxon>
        <taxon>Pseudonocardiaceae</taxon>
        <taxon>Amycolatopsis</taxon>
    </lineage>
</organism>
<dbReference type="PANTHER" id="PTHR46268">
    <property type="entry name" value="STRESS RESPONSE PROTEIN NHAX"/>
    <property type="match status" value="1"/>
</dbReference>
<dbReference type="Pfam" id="PF00582">
    <property type="entry name" value="Usp"/>
    <property type="match status" value="2"/>
</dbReference>